<dbReference type="GO" id="GO:0003677">
    <property type="term" value="F:DNA binding"/>
    <property type="evidence" value="ECO:0007669"/>
    <property type="project" value="UniProtKB-KW"/>
</dbReference>
<dbReference type="SUPFAM" id="SSF51306">
    <property type="entry name" value="LexA/Signal peptidase"/>
    <property type="match status" value="1"/>
</dbReference>
<dbReference type="PANTHER" id="PTHR40661">
    <property type="match status" value="1"/>
</dbReference>
<proteinExistence type="predicted"/>
<dbReference type="RefSeq" id="WP_051170691.1">
    <property type="nucleotide sequence ID" value="NZ_ATMJ01000002.1"/>
</dbReference>
<dbReference type="InterPro" id="IPR039418">
    <property type="entry name" value="LexA-like"/>
</dbReference>
<evidence type="ECO:0000313" key="5">
    <source>
        <dbReference type="EMBL" id="KFD19705.1"/>
    </source>
</evidence>
<dbReference type="PANTHER" id="PTHR40661:SF3">
    <property type="entry name" value="FELS-1 PROPHAGE TRANSCRIPTIONAL REGULATOR"/>
    <property type="match status" value="1"/>
</dbReference>
<evidence type="ECO:0000256" key="1">
    <source>
        <dbReference type="ARBA" id="ARBA00023015"/>
    </source>
</evidence>
<dbReference type="PROSITE" id="PS50943">
    <property type="entry name" value="HTH_CROC1"/>
    <property type="match status" value="1"/>
</dbReference>
<sequence length="259" mass="27858">MSFDSSFPLRVAMARNSLGFTQAELAKKVGVVARQIAAYEGGEARPRDKALHNLAAALGTTSDWLATGSGIGPDVKNVRKTVTVPLIPVYTIIQASAATEGIAASSASDFIACPEGAGENSFAFIVQGDSMTCNGPVSFPDGTIITIDPDVKPEHGDFGLFFLRDSTEATFKQLVIDQGKHYLKGLNPAWPILPCGYNIIAIGKALHAQTYINSNHVVTHHTPKEKSDIELRIERLEELMTKAIDAGILLVEQRNDKKP</sequence>
<dbReference type="InterPro" id="IPR036286">
    <property type="entry name" value="LexA/Signal_pep-like_sf"/>
</dbReference>
<gene>
    <name evidence="5" type="ORF">GTPT_1636</name>
</gene>
<evidence type="ECO:0000259" key="4">
    <source>
        <dbReference type="PROSITE" id="PS50943"/>
    </source>
</evidence>
<dbReference type="InterPro" id="IPR001387">
    <property type="entry name" value="Cro/C1-type_HTH"/>
</dbReference>
<dbReference type="OrthoDB" id="6630000at2"/>
<dbReference type="Pfam" id="PF01381">
    <property type="entry name" value="HTH_3"/>
    <property type="match status" value="1"/>
</dbReference>
<keyword evidence="1" id="KW-0805">Transcription regulation</keyword>
<dbReference type="Pfam" id="PF00717">
    <property type="entry name" value="Peptidase_S24"/>
    <property type="match status" value="1"/>
</dbReference>
<keyword evidence="3" id="KW-0804">Transcription</keyword>
<keyword evidence="2" id="KW-0238">DNA-binding</keyword>
<reference evidence="5 6" key="1">
    <citation type="submission" date="2014-05" db="EMBL/GenBank/DDBJ databases">
        <title>ATOL: Assembling a taxonomically balanced genome-scale reconstruction of the evolutionary history of the Enterobacteriaceae.</title>
        <authorList>
            <person name="Plunkett G.III."/>
            <person name="Neeno-Eckwall E.C."/>
            <person name="Glasner J.D."/>
            <person name="Perna N.T."/>
        </authorList>
    </citation>
    <scope>NUCLEOTIDE SEQUENCE [LARGE SCALE GENOMIC DNA]</scope>
    <source>
        <strain evidence="5 6">ATCC 33301</strain>
    </source>
</reference>
<organism evidence="5 6">
    <name type="scientific">Tatumella ptyseos ATCC 33301</name>
    <dbReference type="NCBI Taxonomy" id="1005995"/>
    <lineage>
        <taxon>Bacteria</taxon>
        <taxon>Pseudomonadati</taxon>
        <taxon>Pseudomonadota</taxon>
        <taxon>Gammaproteobacteria</taxon>
        <taxon>Enterobacterales</taxon>
        <taxon>Erwiniaceae</taxon>
        <taxon>Tatumella</taxon>
    </lineage>
</organism>
<dbReference type="Gene3D" id="2.10.109.10">
    <property type="entry name" value="Umud Fragment, subunit A"/>
    <property type="match status" value="1"/>
</dbReference>
<dbReference type="InterPro" id="IPR010982">
    <property type="entry name" value="Lambda_DNA-bd_dom_sf"/>
</dbReference>
<dbReference type="CDD" id="cd00093">
    <property type="entry name" value="HTH_XRE"/>
    <property type="match status" value="1"/>
</dbReference>
<dbReference type="SUPFAM" id="SSF47413">
    <property type="entry name" value="lambda repressor-like DNA-binding domains"/>
    <property type="match status" value="1"/>
</dbReference>
<feature type="domain" description="HTH cro/C1-type" evidence="4">
    <location>
        <begin position="11"/>
        <end position="65"/>
    </location>
</feature>
<name>A0A085JGV9_9GAMM</name>
<evidence type="ECO:0000256" key="3">
    <source>
        <dbReference type="ARBA" id="ARBA00023163"/>
    </source>
</evidence>
<keyword evidence="6" id="KW-1185">Reference proteome</keyword>
<comment type="caution">
    <text evidence="5">The sequence shown here is derived from an EMBL/GenBank/DDBJ whole genome shotgun (WGS) entry which is preliminary data.</text>
</comment>
<dbReference type="SMART" id="SM00530">
    <property type="entry name" value="HTH_XRE"/>
    <property type="match status" value="1"/>
</dbReference>
<dbReference type="CDD" id="cd06529">
    <property type="entry name" value="S24_LexA-like"/>
    <property type="match status" value="1"/>
</dbReference>
<dbReference type="EMBL" id="JMPR01000028">
    <property type="protein sequence ID" value="KFD19705.1"/>
    <property type="molecule type" value="Genomic_DNA"/>
</dbReference>
<dbReference type="Gene3D" id="1.10.260.40">
    <property type="entry name" value="lambda repressor-like DNA-binding domains"/>
    <property type="match status" value="1"/>
</dbReference>
<dbReference type="AlphaFoldDB" id="A0A085JGV9"/>
<dbReference type="Proteomes" id="UP000028602">
    <property type="component" value="Unassembled WGS sequence"/>
</dbReference>
<dbReference type="InterPro" id="IPR015927">
    <property type="entry name" value="Peptidase_S24_S26A/B/C"/>
</dbReference>
<accession>A0A085JGV9</accession>
<dbReference type="eggNOG" id="COG1974">
    <property type="taxonomic scope" value="Bacteria"/>
</dbReference>
<evidence type="ECO:0000313" key="6">
    <source>
        <dbReference type="Proteomes" id="UP000028602"/>
    </source>
</evidence>
<evidence type="ECO:0000256" key="2">
    <source>
        <dbReference type="ARBA" id="ARBA00023125"/>
    </source>
</evidence>
<protein>
    <submittedName>
        <fullName evidence="5">Phage repressor</fullName>
    </submittedName>
</protein>